<keyword evidence="2" id="KW-0472">Membrane</keyword>
<name>A0A1I7YKZ0_9BILA</name>
<keyword evidence="3" id="KW-1185">Reference proteome</keyword>
<feature type="region of interest" description="Disordered" evidence="1">
    <location>
        <begin position="336"/>
        <end position="358"/>
    </location>
</feature>
<organism evidence="3 4">
    <name type="scientific">Steinernema glaseri</name>
    <dbReference type="NCBI Taxonomy" id="37863"/>
    <lineage>
        <taxon>Eukaryota</taxon>
        <taxon>Metazoa</taxon>
        <taxon>Ecdysozoa</taxon>
        <taxon>Nematoda</taxon>
        <taxon>Chromadorea</taxon>
        <taxon>Rhabditida</taxon>
        <taxon>Tylenchina</taxon>
        <taxon>Panagrolaimomorpha</taxon>
        <taxon>Strongyloidoidea</taxon>
        <taxon>Steinernematidae</taxon>
        <taxon>Steinernema</taxon>
    </lineage>
</organism>
<keyword evidence="2" id="KW-0812">Transmembrane</keyword>
<evidence type="ECO:0000313" key="4">
    <source>
        <dbReference type="WBParaSite" id="L893_g1748.t1"/>
    </source>
</evidence>
<protein>
    <submittedName>
        <fullName evidence="4">ABC transmembrane type-1 domain-containing protein</fullName>
    </submittedName>
</protein>
<dbReference type="WBParaSite" id="L893_g1748.t1">
    <property type="protein sequence ID" value="L893_g1748.t1"/>
    <property type="gene ID" value="L893_g1748"/>
</dbReference>
<evidence type="ECO:0000256" key="2">
    <source>
        <dbReference type="SAM" id="Phobius"/>
    </source>
</evidence>
<feature type="region of interest" description="Disordered" evidence="1">
    <location>
        <begin position="46"/>
        <end position="65"/>
    </location>
</feature>
<keyword evidence="2" id="KW-1133">Transmembrane helix</keyword>
<sequence>MRMPFEEFSPCLFIITCQRGWWPLARLLYDHNCCGWITRENRASSKMVSGAGPSPPARTTSVPQSQRKGWREDVAVFIAVILLIFVIASIICLGFYCYRDNALYEELVAFLYKTEEIVKINYNHMLGPFNLSDKYADIMGSLKTYQTILRAYFFSDLAMFALFAFVVIIYYLANVKSGTMHVIFWIVFALAVLYCIVQVHLFTFVLFPYSAQLSNNTEKVLNIAIPHNPGSIMQIENRFGCTFDYNLYQSFKRRENPKNTCDPLIEGSYISKAVLITILLTRLIPLLLGAMILAKKTPIGDLISSVFHKFQSGNVYKNKYVKNPNYRATGYKFESTTPKSTTFSPIKPGSDKPSADIPSLPPRGQLDHSISYNNAAFFATSGAAHQPGLNSTRSSDISRIDAMDLYKPSSANIHASNSIVSEV</sequence>
<feature type="transmembrane region" description="Helical" evidence="2">
    <location>
        <begin position="151"/>
        <end position="173"/>
    </location>
</feature>
<evidence type="ECO:0000313" key="3">
    <source>
        <dbReference type="Proteomes" id="UP000095287"/>
    </source>
</evidence>
<accession>A0A1I7YKZ0</accession>
<evidence type="ECO:0000256" key="1">
    <source>
        <dbReference type="SAM" id="MobiDB-lite"/>
    </source>
</evidence>
<reference evidence="4" key="1">
    <citation type="submission" date="2016-11" db="UniProtKB">
        <authorList>
            <consortium name="WormBaseParasite"/>
        </authorList>
    </citation>
    <scope>IDENTIFICATION</scope>
</reference>
<dbReference type="Proteomes" id="UP000095287">
    <property type="component" value="Unplaced"/>
</dbReference>
<feature type="transmembrane region" description="Helical" evidence="2">
    <location>
        <begin position="74"/>
        <end position="96"/>
    </location>
</feature>
<dbReference type="AlphaFoldDB" id="A0A1I7YKZ0"/>
<feature type="transmembrane region" description="Helical" evidence="2">
    <location>
        <begin position="182"/>
        <end position="207"/>
    </location>
</feature>
<proteinExistence type="predicted"/>